<keyword evidence="3 5" id="KW-0863">Zinc-finger</keyword>
<dbReference type="InterPro" id="IPR013087">
    <property type="entry name" value="Znf_C2H2_type"/>
</dbReference>
<evidence type="ECO:0000256" key="3">
    <source>
        <dbReference type="ARBA" id="ARBA00022771"/>
    </source>
</evidence>
<evidence type="ECO:0000259" key="6">
    <source>
        <dbReference type="PROSITE" id="PS50157"/>
    </source>
</evidence>
<keyword evidence="4" id="KW-0862">Zinc</keyword>
<evidence type="ECO:0000256" key="5">
    <source>
        <dbReference type="PROSITE-ProRule" id="PRU00042"/>
    </source>
</evidence>
<dbReference type="Proteomes" id="UP001162480">
    <property type="component" value="Chromosome 14"/>
</dbReference>
<dbReference type="InterPro" id="IPR036236">
    <property type="entry name" value="Znf_C2H2_sf"/>
</dbReference>
<keyword evidence="2" id="KW-0677">Repeat</keyword>
<dbReference type="AlphaFoldDB" id="A0AA36FBH3"/>
<evidence type="ECO:0000256" key="2">
    <source>
        <dbReference type="ARBA" id="ARBA00022737"/>
    </source>
</evidence>
<dbReference type="PROSITE" id="PS00028">
    <property type="entry name" value="ZINC_FINGER_C2H2_1"/>
    <property type="match status" value="1"/>
</dbReference>
<dbReference type="Gene3D" id="3.30.160.60">
    <property type="entry name" value="Classic Zinc Finger"/>
    <property type="match status" value="1"/>
</dbReference>
<evidence type="ECO:0000313" key="7">
    <source>
        <dbReference type="EMBL" id="CAI9732921.1"/>
    </source>
</evidence>
<dbReference type="FunFam" id="3.30.160.60:FF:002239">
    <property type="entry name" value="Zinc finger protein 226"/>
    <property type="match status" value="1"/>
</dbReference>
<gene>
    <name evidence="7" type="ORF">OCTVUL_1B028959</name>
</gene>
<keyword evidence="8" id="KW-1185">Reference proteome</keyword>
<evidence type="ECO:0000256" key="4">
    <source>
        <dbReference type="ARBA" id="ARBA00022833"/>
    </source>
</evidence>
<protein>
    <submittedName>
        <fullName evidence="7">Finger 629-like</fullName>
    </submittedName>
</protein>
<dbReference type="SUPFAM" id="SSF57667">
    <property type="entry name" value="beta-beta-alpha zinc fingers"/>
    <property type="match status" value="1"/>
</dbReference>
<name>A0AA36FBH3_OCTVU</name>
<dbReference type="GO" id="GO:0005634">
    <property type="term" value="C:nucleus"/>
    <property type="evidence" value="ECO:0007669"/>
    <property type="project" value="UniProtKB-ARBA"/>
</dbReference>
<dbReference type="GO" id="GO:0045892">
    <property type="term" value="P:negative regulation of DNA-templated transcription"/>
    <property type="evidence" value="ECO:0007669"/>
    <property type="project" value="UniProtKB-ARBA"/>
</dbReference>
<reference evidence="7" key="1">
    <citation type="submission" date="2023-08" db="EMBL/GenBank/DDBJ databases">
        <authorList>
            <person name="Alioto T."/>
            <person name="Alioto T."/>
            <person name="Gomez Garrido J."/>
        </authorList>
    </citation>
    <scope>NUCLEOTIDE SEQUENCE</scope>
</reference>
<accession>A0AA36FBH3</accession>
<dbReference type="GO" id="GO:0008270">
    <property type="term" value="F:zinc ion binding"/>
    <property type="evidence" value="ECO:0007669"/>
    <property type="project" value="UniProtKB-KW"/>
</dbReference>
<keyword evidence="1" id="KW-0479">Metal-binding</keyword>
<dbReference type="GO" id="GO:0043565">
    <property type="term" value="F:sequence-specific DNA binding"/>
    <property type="evidence" value="ECO:0007669"/>
    <property type="project" value="UniProtKB-ARBA"/>
</dbReference>
<dbReference type="PROSITE" id="PS50157">
    <property type="entry name" value="ZINC_FINGER_C2H2_2"/>
    <property type="match status" value="1"/>
</dbReference>
<sequence length="81" mass="9432">MDHGAQLNKRCVCIPYCCDICGKVFSQNRYLSTHKRNHTGEMPYHCDIFKSFEVDMVFIPEYVRLGSSLFPECHEIVISRS</sequence>
<evidence type="ECO:0000256" key="1">
    <source>
        <dbReference type="ARBA" id="ARBA00022723"/>
    </source>
</evidence>
<evidence type="ECO:0000313" key="8">
    <source>
        <dbReference type="Proteomes" id="UP001162480"/>
    </source>
</evidence>
<organism evidence="7 8">
    <name type="scientific">Octopus vulgaris</name>
    <name type="common">Common octopus</name>
    <dbReference type="NCBI Taxonomy" id="6645"/>
    <lineage>
        <taxon>Eukaryota</taxon>
        <taxon>Metazoa</taxon>
        <taxon>Spiralia</taxon>
        <taxon>Lophotrochozoa</taxon>
        <taxon>Mollusca</taxon>
        <taxon>Cephalopoda</taxon>
        <taxon>Coleoidea</taxon>
        <taxon>Octopodiformes</taxon>
        <taxon>Octopoda</taxon>
        <taxon>Incirrata</taxon>
        <taxon>Octopodidae</taxon>
        <taxon>Octopus</taxon>
    </lineage>
</organism>
<proteinExistence type="predicted"/>
<feature type="domain" description="C2H2-type" evidence="6">
    <location>
        <begin position="16"/>
        <end position="43"/>
    </location>
</feature>
<dbReference type="EMBL" id="OX597827">
    <property type="protein sequence ID" value="CAI9732921.1"/>
    <property type="molecule type" value="Genomic_DNA"/>
</dbReference>